<dbReference type="InterPro" id="IPR036388">
    <property type="entry name" value="WH-like_DNA-bd_sf"/>
</dbReference>
<sequence>MTKDTTSRQAVKPISQEEDWGDSTLRNPLEFREWWKVLMRVWRPALTPSQFMVAAFVFDRTAAWGKEWEVITVRHFVDGVTSRDGTCYAPGLGLSQPTVSAALSTLLALGLLRKRAVRHRFAYALNYEFNPQNPMKMPTPKRLAEPQKVKDSFTPNKKRGQNSFTLNCTKSIKVNVPETPQALDGPEATMEEKMHKLQTLADATMKQTSSRRKVRQDAMTPLGCATMWQDACKEFHPTETHLSLTQADSAILRRFLARAFKKDAARARDFVRWLSEHWLLLRAELFHWMQNSPPAVPSIRFTVRFSDKFETAFAERDEYERLAALPLRDREVRTLMRRKGMGQAAAEAEVDAREAKTVQARQQRKDAKAATLAATALSAVQAREQQAGPARKRWNKVAAARTAASPLDLPDFDSLPD</sequence>
<gene>
    <name evidence="1" type="ORF">UFOVP783_80</name>
</gene>
<dbReference type="Gene3D" id="1.10.10.10">
    <property type="entry name" value="Winged helix-like DNA-binding domain superfamily/Winged helix DNA-binding domain"/>
    <property type="match status" value="1"/>
</dbReference>
<evidence type="ECO:0000313" key="1">
    <source>
        <dbReference type="EMBL" id="CAB4162630.1"/>
    </source>
</evidence>
<dbReference type="EMBL" id="LR796738">
    <property type="protein sequence ID" value="CAB4162630.1"/>
    <property type="molecule type" value="Genomic_DNA"/>
</dbReference>
<accession>A0A6J5NS64</accession>
<name>A0A6J5NS64_9CAUD</name>
<organism evidence="1">
    <name type="scientific">uncultured Caudovirales phage</name>
    <dbReference type="NCBI Taxonomy" id="2100421"/>
    <lineage>
        <taxon>Viruses</taxon>
        <taxon>Duplodnaviria</taxon>
        <taxon>Heunggongvirae</taxon>
        <taxon>Uroviricota</taxon>
        <taxon>Caudoviricetes</taxon>
        <taxon>Peduoviridae</taxon>
        <taxon>Maltschvirus</taxon>
        <taxon>Maltschvirus maltsch</taxon>
    </lineage>
</organism>
<proteinExistence type="predicted"/>
<protein>
    <submittedName>
        <fullName evidence="1">Uncharacterized protein</fullName>
    </submittedName>
</protein>
<reference evidence="1" key="1">
    <citation type="submission" date="2020-04" db="EMBL/GenBank/DDBJ databases">
        <authorList>
            <person name="Chiriac C."/>
            <person name="Salcher M."/>
            <person name="Ghai R."/>
            <person name="Kavagutti S V."/>
        </authorList>
    </citation>
    <scope>NUCLEOTIDE SEQUENCE</scope>
</reference>